<accession>A0A382M2Y7</accession>
<dbReference type="AlphaFoldDB" id="A0A382M2Y7"/>
<dbReference type="PANTHER" id="PTHR30390">
    <property type="entry name" value="SEDOHEPTULOSE 7-PHOSPHATE ISOMERASE / DNAA INITIATOR-ASSOCIATING FACTOR FOR REPLICATION INITIATION"/>
    <property type="match status" value="1"/>
</dbReference>
<dbReference type="GO" id="GO:0097367">
    <property type="term" value="F:carbohydrate derivative binding"/>
    <property type="evidence" value="ECO:0007669"/>
    <property type="project" value="InterPro"/>
</dbReference>
<evidence type="ECO:0000313" key="2">
    <source>
        <dbReference type="EMBL" id="SVC43243.1"/>
    </source>
</evidence>
<dbReference type="PANTHER" id="PTHR30390:SF7">
    <property type="entry name" value="PHOSPHOHEPTOSE ISOMERASE"/>
    <property type="match status" value="1"/>
</dbReference>
<protein>
    <recommendedName>
        <fullName evidence="1">SIS domain-containing protein</fullName>
    </recommendedName>
</protein>
<feature type="non-terminal residue" evidence="2">
    <location>
        <position position="80"/>
    </location>
</feature>
<dbReference type="Gene3D" id="3.40.50.10490">
    <property type="entry name" value="Glucose-6-phosphate isomerase like protein, domain 1"/>
    <property type="match status" value="1"/>
</dbReference>
<proteinExistence type="predicted"/>
<dbReference type="InterPro" id="IPR050099">
    <property type="entry name" value="SIS_GmhA/DiaA_subfam"/>
</dbReference>
<gene>
    <name evidence="2" type="ORF">METZ01_LOCUS296097</name>
</gene>
<sequence length="80" mass="8744">MASHVAVDLTKVTGIRAINFNEVDLLTCFANDYGYMQVFEKAVEFYGDAGDLLILVSSSGSLKNVVYAARHAKELKMGII</sequence>
<dbReference type="GO" id="GO:1901135">
    <property type="term" value="P:carbohydrate derivative metabolic process"/>
    <property type="evidence" value="ECO:0007669"/>
    <property type="project" value="InterPro"/>
</dbReference>
<dbReference type="PROSITE" id="PS51464">
    <property type="entry name" value="SIS"/>
    <property type="match status" value="1"/>
</dbReference>
<reference evidence="2" key="1">
    <citation type="submission" date="2018-05" db="EMBL/GenBank/DDBJ databases">
        <authorList>
            <person name="Lanie J.A."/>
            <person name="Ng W.-L."/>
            <person name="Kazmierczak K.M."/>
            <person name="Andrzejewski T.M."/>
            <person name="Davidsen T.M."/>
            <person name="Wayne K.J."/>
            <person name="Tettelin H."/>
            <person name="Glass J.I."/>
            <person name="Rusch D."/>
            <person name="Podicherti R."/>
            <person name="Tsui H.-C.T."/>
            <person name="Winkler M.E."/>
        </authorList>
    </citation>
    <scope>NUCLEOTIDE SEQUENCE</scope>
</reference>
<dbReference type="EMBL" id="UINC01090903">
    <property type="protein sequence ID" value="SVC43243.1"/>
    <property type="molecule type" value="Genomic_DNA"/>
</dbReference>
<dbReference type="InterPro" id="IPR001347">
    <property type="entry name" value="SIS_dom"/>
</dbReference>
<feature type="domain" description="SIS" evidence="1">
    <location>
        <begin position="1"/>
        <end position="80"/>
    </location>
</feature>
<organism evidence="2">
    <name type="scientific">marine metagenome</name>
    <dbReference type="NCBI Taxonomy" id="408172"/>
    <lineage>
        <taxon>unclassified sequences</taxon>
        <taxon>metagenomes</taxon>
        <taxon>ecological metagenomes</taxon>
    </lineage>
</organism>
<dbReference type="InterPro" id="IPR046348">
    <property type="entry name" value="SIS_dom_sf"/>
</dbReference>
<dbReference type="SUPFAM" id="SSF53697">
    <property type="entry name" value="SIS domain"/>
    <property type="match status" value="1"/>
</dbReference>
<name>A0A382M2Y7_9ZZZZ</name>
<dbReference type="Pfam" id="PF13580">
    <property type="entry name" value="SIS_2"/>
    <property type="match status" value="1"/>
</dbReference>
<evidence type="ECO:0000259" key="1">
    <source>
        <dbReference type="PROSITE" id="PS51464"/>
    </source>
</evidence>